<feature type="region of interest" description="Disordered" evidence="18">
    <location>
        <begin position="919"/>
        <end position="943"/>
    </location>
</feature>
<dbReference type="InterPro" id="IPR036670">
    <property type="entry name" value="SecA_X-link_sf"/>
</dbReference>
<dbReference type="PROSITE" id="PS51192">
    <property type="entry name" value="HELICASE_ATP_BIND_1"/>
    <property type="match status" value="1"/>
</dbReference>
<evidence type="ECO:0000256" key="9">
    <source>
        <dbReference type="ARBA" id="ARBA00022833"/>
    </source>
</evidence>
<keyword evidence="14 15" id="KW-0472">Membrane</keyword>
<comment type="cofactor">
    <cofactor evidence="1">
        <name>Zn(2+)</name>
        <dbReference type="ChEBI" id="CHEBI:29105"/>
    </cofactor>
</comment>
<evidence type="ECO:0000313" key="21">
    <source>
        <dbReference type="EMBL" id="HIU62300.1"/>
    </source>
</evidence>
<evidence type="ECO:0000256" key="4">
    <source>
        <dbReference type="ARBA" id="ARBA00022448"/>
    </source>
</evidence>
<dbReference type="InterPro" id="IPR000185">
    <property type="entry name" value="SecA"/>
</dbReference>
<keyword evidence="11 15" id="KW-0653">Protein transport</keyword>
<dbReference type="Gene3D" id="3.90.1440.10">
    <property type="entry name" value="SecA, preprotein cross-linking domain"/>
    <property type="match status" value="1"/>
</dbReference>
<dbReference type="EC" id="7.4.2.8" evidence="15"/>
<dbReference type="Pfam" id="PF02810">
    <property type="entry name" value="SEC-C"/>
    <property type="match status" value="1"/>
</dbReference>
<keyword evidence="10 15" id="KW-0067">ATP-binding</keyword>
<dbReference type="Pfam" id="PF07516">
    <property type="entry name" value="SecA_SW"/>
    <property type="match status" value="1"/>
</dbReference>
<dbReference type="PANTHER" id="PTHR30612">
    <property type="entry name" value="SECA INNER MEMBRANE COMPONENT OF SEC PROTEIN SECRETION SYSTEM"/>
    <property type="match status" value="1"/>
</dbReference>
<comment type="subcellular location">
    <subcellularLocation>
        <location evidence="15">Cell membrane</location>
        <topology evidence="15">Peripheral membrane protein</topology>
        <orientation evidence="15">Cytoplasmic side</orientation>
    </subcellularLocation>
    <subcellularLocation>
        <location evidence="15">Cytoplasm</location>
    </subcellularLocation>
    <subcellularLocation>
        <location evidence="2">Membrane</location>
        <topology evidence="2">Peripheral membrane protein</topology>
    </subcellularLocation>
    <text evidence="15">Distribution is 50-50.</text>
</comment>
<evidence type="ECO:0000313" key="22">
    <source>
        <dbReference type="Proteomes" id="UP000824145"/>
    </source>
</evidence>
<dbReference type="CDD" id="cd18803">
    <property type="entry name" value="SF2_C_secA"/>
    <property type="match status" value="1"/>
</dbReference>
<dbReference type="InterPro" id="IPR011130">
    <property type="entry name" value="SecA_preprotein_X-link_dom"/>
</dbReference>
<evidence type="ECO:0000256" key="1">
    <source>
        <dbReference type="ARBA" id="ARBA00001947"/>
    </source>
</evidence>
<dbReference type="SMART" id="SM00957">
    <property type="entry name" value="SecA_DEAD"/>
    <property type="match status" value="1"/>
</dbReference>
<dbReference type="GO" id="GO:0031522">
    <property type="term" value="C:cell envelope Sec protein transport complex"/>
    <property type="evidence" value="ECO:0007669"/>
    <property type="project" value="TreeGrafter"/>
</dbReference>
<proteinExistence type="inferred from homology"/>
<dbReference type="InterPro" id="IPR011115">
    <property type="entry name" value="SecA_DEAD"/>
</dbReference>
<comment type="subunit">
    <text evidence="15">Monomer and homodimer. Part of the essential Sec protein translocation apparatus which comprises SecA, SecYEG and auxiliary proteins SecDF. Other proteins may also be involved.</text>
</comment>
<evidence type="ECO:0000256" key="18">
    <source>
        <dbReference type="SAM" id="MobiDB-lite"/>
    </source>
</evidence>
<keyword evidence="9" id="KW-0862">Zinc</keyword>
<gene>
    <name evidence="15 21" type="primary">secA</name>
    <name evidence="21" type="ORF">IAB07_00840</name>
</gene>
<evidence type="ECO:0000256" key="12">
    <source>
        <dbReference type="ARBA" id="ARBA00022967"/>
    </source>
</evidence>
<evidence type="ECO:0000256" key="6">
    <source>
        <dbReference type="ARBA" id="ARBA00022490"/>
    </source>
</evidence>
<keyword evidence="6 15" id="KW-0963">Cytoplasm</keyword>
<keyword evidence="7" id="KW-0479">Metal-binding</keyword>
<dbReference type="GO" id="GO:0005829">
    <property type="term" value="C:cytosol"/>
    <property type="evidence" value="ECO:0007669"/>
    <property type="project" value="TreeGrafter"/>
</dbReference>
<dbReference type="InterPro" id="IPR004027">
    <property type="entry name" value="SEC_C_motif"/>
</dbReference>
<keyword evidence="17" id="KW-0175">Coiled coil</keyword>
<dbReference type="InterPro" id="IPR036266">
    <property type="entry name" value="SecA_Wing/Scaffold_sf"/>
</dbReference>
<dbReference type="CDD" id="cd17928">
    <property type="entry name" value="DEXDc_SecA"/>
    <property type="match status" value="1"/>
</dbReference>
<dbReference type="HAMAP" id="MF_01382">
    <property type="entry name" value="SecA"/>
    <property type="match status" value="1"/>
</dbReference>
<dbReference type="GO" id="GO:0005524">
    <property type="term" value="F:ATP binding"/>
    <property type="evidence" value="ECO:0007669"/>
    <property type="project" value="UniProtKB-UniRule"/>
</dbReference>
<evidence type="ECO:0000259" key="19">
    <source>
        <dbReference type="PROSITE" id="PS51192"/>
    </source>
</evidence>
<dbReference type="NCBIfam" id="TIGR00963">
    <property type="entry name" value="secA"/>
    <property type="match status" value="1"/>
</dbReference>
<dbReference type="InterPro" id="IPR020937">
    <property type="entry name" value="SecA_CS"/>
</dbReference>
<keyword evidence="13 15" id="KW-0811">Translocation</keyword>
<dbReference type="Proteomes" id="UP000824145">
    <property type="component" value="Unassembled WGS sequence"/>
</dbReference>
<dbReference type="Gene3D" id="1.10.3060.10">
    <property type="entry name" value="Helical scaffold and wing domains of SecA"/>
    <property type="match status" value="1"/>
</dbReference>
<dbReference type="EMBL" id="DVNJ01000002">
    <property type="protein sequence ID" value="HIU62300.1"/>
    <property type="molecule type" value="Genomic_DNA"/>
</dbReference>
<dbReference type="InterPro" id="IPR011116">
    <property type="entry name" value="SecA_Wing/Scaffold"/>
</dbReference>
<dbReference type="InterPro" id="IPR044722">
    <property type="entry name" value="SecA_SF2_C"/>
</dbReference>
<dbReference type="PROSITE" id="PS01312">
    <property type="entry name" value="SECA"/>
    <property type="match status" value="1"/>
</dbReference>
<feature type="binding site" evidence="15">
    <location>
        <begin position="103"/>
        <end position="107"/>
    </location>
    <ligand>
        <name>ATP</name>
        <dbReference type="ChEBI" id="CHEBI:30616"/>
    </ligand>
</feature>
<evidence type="ECO:0000259" key="20">
    <source>
        <dbReference type="PROSITE" id="PS51196"/>
    </source>
</evidence>
<keyword evidence="12 15" id="KW-1278">Translocase</keyword>
<dbReference type="InterPro" id="IPR014018">
    <property type="entry name" value="SecA_motor_DEAD"/>
</dbReference>
<evidence type="ECO:0000256" key="13">
    <source>
        <dbReference type="ARBA" id="ARBA00023010"/>
    </source>
</evidence>
<evidence type="ECO:0000256" key="14">
    <source>
        <dbReference type="ARBA" id="ARBA00023136"/>
    </source>
</evidence>
<dbReference type="SUPFAM" id="SSF81767">
    <property type="entry name" value="Pre-protein crosslinking domain of SecA"/>
    <property type="match status" value="1"/>
</dbReference>
<dbReference type="PRINTS" id="PR00906">
    <property type="entry name" value="SECA"/>
</dbReference>
<feature type="coiled-coil region" evidence="17">
    <location>
        <begin position="12"/>
        <end position="39"/>
    </location>
</feature>
<dbReference type="GO" id="GO:0006605">
    <property type="term" value="P:protein targeting"/>
    <property type="evidence" value="ECO:0007669"/>
    <property type="project" value="UniProtKB-UniRule"/>
</dbReference>
<dbReference type="Pfam" id="PF21090">
    <property type="entry name" value="P-loop_SecA"/>
    <property type="match status" value="1"/>
</dbReference>
<feature type="binding site" evidence="15">
    <location>
        <position position="541"/>
    </location>
    <ligand>
        <name>ATP</name>
        <dbReference type="ChEBI" id="CHEBI:30616"/>
    </ligand>
</feature>
<dbReference type="GO" id="GO:0008564">
    <property type="term" value="F:protein-exporting ATPase activity"/>
    <property type="evidence" value="ECO:0007669"/>
    <property type="project" value="UniProtKB-EC"/>
</dbReference>
<dbReference type="NCBIfam" id="NF009538">
    <property type="entry name" value="PRK12904.1"/>
    <property type="match status" value="1"/>
</dbReference>
<dbReference type="GO" id="GO:0017038">
    <property type="term" value="P:protein import"/>
    <property type="evidence" value="ECO:0007669"/>
    <property type="project" value="InterPro"/>
</dbReference>
<feature type="domain" description="SecA family profile" evidence="20">
    <location>
        <begin position="1"/>
        <end position="676"/>
    </location>
</feature>
<dbReference type="Pfam" id="PF07517">
    <property type="entry name" value="SecA_DEAD"/>
    <property type="match status" value="1"/>
</dbReference>
<evidence type="ECO:0000256" key="2">
    <source>
        <dbReference type="ARBA" id="ARBA00004170"/>
    </source>
</evidence>
<dbReference type="PROSITE" id="PS51196">
    <property type="entry name" value="SECA_MOTOR_DEAD"/>
    <property type="match status" value="1"/>
</dbReference>
<dbReference type="GO" id="GO:0043952">
    <property type="term" value="P:protein transport by the Sec complex"/>
    <property type="evidence" value="ECO:0007669"/>
    <property type="project" value="UniProtKB-ARBA"/>
</dbReference>
<keyword evidence="5 15" id="KW-1003">Cell membrane</keyword>
<evidence type="ECO:0000256" key="8">
    <source>
        <dbReference type="ARBA" id="ARBA00022741"/>
    </source>
</evidence>
<keyword evidence="8 15" id="KW-0547">Nucleotide-binding</keyword>
<dbReference type="InterPro" id="IPR014001">
    <property type="entry name" value="Helicase_ATP-bd"/>
</dbReference>
<organism evidence="21 22">
    <name type="scientific">Candidatus Caccalectryoclostridium excrementigallinarum</name>
    <dbReference type="NCBI Taxonomy" id="2840710"/>
    <lineage>
        <taxon>Bacteria</taxon>
        <taxon>Bacillati</taxon>
        <taxon>Bacillota</taxon>
        <taxon>Clostridia</taxon>
        <taxon>Christensenellales</taxon>
        <taxon>Christensenellaceae</taxon>
        <taxon>Christensenellaceae incertae sedis</taxon>
        <taxon>Candidatus Caccalectryoclostridium</taxon>
    </lineage>
</organism>
<evidence type="ECO:0000256" key="3">
    <source>
        <dbReference type="ARBA" id="ARBA00007650"/>
    </source>
</evidence>
<dbReference type="GO" id="GO:0005886">
    <property type="term" value="C:plasma membrane"/>
    <property type="evidence" value="ECO:0007669"/>
    <property type="project" value="UniProtKB-SubCell"/>
</dbReference>
<dbReference type="SUPFAM" id="SSF81886">
    <property type="entry name" value="Helical scaffold and wing domains of SecA"/>
    <property type="match status" value="1"/>
</dbReference>
<comment type="caution">
    <text evidence="21">The sequence shown here is derived from an EMBL/GenBank/DDBJ whole genome shotgun (WGS) entry which is preliminary data.</text>
</comment>
<comment type="function">
    <text evidence="15">Part of the Sec protein translocase complex. Interacts with the SecYEG preprotein conducting channel. Has a central role in coupling the hydrolysis of ATP to the transfer of proteins into and across the cell membrane, serving as an ATP-driven molecular motor driving the stepwise translocation of polypeptide chains across the membrane.</text>
</comment>
<feature type="domain" description="Helicase ATP-binding" evidence="19">
    <location>
        <begin position="87"/>
        <end position="225"/>
    </location>
</feature>
<dbReference type="Pfam" id="PF01043">
    <property type="entry name" value="SecA_PP_bind"/>
    <property type="match status" value="1"/>
</dbReference>
<comment type="catalytic activity">
    <reaction evidence="15">
        <text>ATP + H2O + cellular proteinSide 1 = ADP + phosphate + cellular proteinSide 2.</text>
        <dbReference type="EC" id="7.4.2.8"/>
    </reaction>
</comment>
<dbReference type="GO" id="GO:0046872">
    <property type="term" value="F:metal ion binding"/>
    <property type="evidence" value="ECO:0007669"/>
    <property type="project" value="UniProtKB-KW"/>
</dbReference>
<evidence type="ECO:0000256" key="15">
    <source>
        <dbReference type="HAMAP-Rule" id="MF_01382"/>
    </source>
</evidence>
<dbReference type="PANTHER" id="PTHR30612:SF0">
    <property type="entry name" value="CHLOROPLAST PROTEIN-TRANSPORTING ATPASE"/>
    <property type="match status" value="1"/>
</dbReference>
<dbReference type="AlphaFoldDB" id="A0A9D1SJK3"/>
<dbReference type="InterPro" id="IPR027417">
    <property type="entry name" value="P-loop_NTPase"/>
</dbReference>
<comment type="similarity">
    <text evidence="3 15 16">Belongs to the SecA family.</text>
</comment>
<dbReference type="SMART" id="SM00958">
    <property type="entry name" value="SecA_PP_bind"/>
    <property type="match status" value="1"/>
</dbReference>
<dbReference type="SUPFAM" id="SSF52540">
    <property type="entry name" value="P-loop containing nucleoside triphosphate hydrolases"/>
    <property type="match status" value="2"/>
</dbReference>
<evidence type="ECO:0000256" key="7">
    <source>
        <dbReference type="ARBA" id="ARBA00022723"/>
    </source>
</evidence>
<evidence type="ECO:0000256" key="10">
    <source>
        <dbReference type="ARBA" id="ARBA00022840"/>
    </source>
</evidence>
<sequence>MGFLSKLFPSHNDKELKKLEKKANEIEALADKYAAMSDEELRGCTRIFKERLAAGETLDDILPDAFAAVREASTRVLHMRHFHVQLIGGIVLHQGRIAEMRTGEGKTLAATLPVYLNALAGKGVHVVTVNEYLAERDAEWMNNIYEFMGLSVGVNKARMSADEKRVAYNCDITYTTNNEVGFDYLRDNMAVEKSQRVQRGLDFAIVDEVDSILIDEARTPLIISGRGDKPDDMYALAQKFCEEIEREGKGENYVCPECGKVVGRAQHAGDKGGNAAVICPECGAVCENTGDYEVVVKSKTVYLNERGAEDAEKFLRRHGKMQSGGITDYENQSLKHYIDNALIANVIMQKDVNYLVMDDEIIIVDEFTGRQMIGRRFSNGLHQAIEAKEGVKIRSEDKTLATITFQNLFRQYRKLSGMTGTAKTEENEFEGTYNLDVVVIPTNKPVIRVDEDDLLYVNEKAKFRAIIEEIKKCHERRQPVLVGTVSVEKSEKLSEMLKRAGLKNHNVLNARYYEREAEIVAQAGKPGAITISTNMAGRGTDIMLGGNPEQLAKAALVPKGYPDYAIDEASTHNETEDEIVIKARQEYDRLYKQYRSETERDRQIVVAAGGLRIIGTERHESRRIDNQLRGRAGRQGDPGSSVFYLAMDDDILRRFGGETMQSLVGRLNLDEDTPISAKMITRQIEAAQARVEDRNFSVRKNLLAYDDVLTRQREIVYRQRNEVLDGMPVHEQILKMTREVIEDICADFADYRVDQGEWNYKEFNDALEQNVLAKDTALVTPELVVESGSFDRLVDAVYDAAVAQYDKKIAAFDKMIEEFNENSPEHKIKADFGEFERTCMLRTVDEQWMEHIDAMDDLKQSVGLVSYAHQDPVLVYKKEGFEMFDEMVRNIHSKLVRMVFKQDVRIRMPRRVAPRNVVLKGAKTEEKQGTKKPGRNDPCPCGSGKKYKNCCGK</sequence>
<feature type="binding site" evidence="15">
    <location>
        <position position="85"/>
    </location>
    <ligand>
        <name>ATP</name>
        <dbReference type="ChEBI" id="CHEBI:30616"/>
    </ligand>
</feature>
<protein>
    <recommendedName>
        <fullName evidence="15 16">Protein translocase subunit SecA</fullName>
        <ecNumber evidence="15">7.4.2.8</ecNumber>
    </recommendedName>
</protein>
<name>A0A9D1SJK3_9FIRM</name>
<evidence type="ECO:0000256" key="16">
    <source>
        <dbReference type="RuleBase" id="RU003874"/>
    </source>
</evidence>
<keyword evidence="4 15" id="KW-0813">Transport</keyword>
<dbReference type="GO" id="GO:0065002">
    <property type="term" value="P:intracellular protein transmembrane transport"/>
    <property type="evidence" value="ECO:0007669"/>
    <property type="project" value="UniProtKB-UniRule"/>
</dbReference>
<dbReference type="Gene3D" id="3.40.50.300">
    <property type="entry name" value="P-loop containing nucleotide triphosphate hydrolases"/>
    <property type="match status" value="2"/>
</dbReference>
<reference evidence="21" key="2">
    <citation type="journal article" date="2021" name="PeerJ">
        <title>Extensive microbial diversity within the chicken gut microbiome revealed by metagenomics and culture.</title>
        <authorList>
            <person name="Gilroy R."/>
            <person name="Ravi A."/>
            <person name="Getino M."/>
            <person name="Pursley I."/>
            <person name="Horton D.L."/>
            <person name="Alikhan N.F."/>
            <person name="Baker D."/>
            <person name="Gharbi K."/>
            <person name="Hall N."/>
            <person name="Watson M."/>
            <person name="Adriaenssens E.M."/>
            <person name="Foster-Nyarko E."/>
            <person name="Jarju S."/>
            <person name="Secka A."/>
            <person name="Antonio M."/>
            <person name="Oren A."/>
            <person name="Chaudhuri R.R."/>
            <person name="La Ragione R."/>
            <person name="Hildebrand F."/>
            <person name="Pallen M.J."/>
        </authorList>
    </citation>
    <scope>NUCLEOTIDE SEQUENCE</scope>
    <source>
        <strain evidence="21">9366</strain>
    </source>
</reference>
<dbReference type="FunFam" id="3.40.50.300:FF:000113">
    <property type="entry name" value="Preprotein translocase subunit SecA"/>
    <property type="match status" value="1"/>
</dbReference>
<evidence type="ECO:0000256" key="11">
    <source>
        <dbReference type="ARBA" id="ARBA00022927"/>
    </source>
</evidence>
<accession>A0A9D1SJK3</accession>
<evidence type="ECO:0000256" key="5">
    <source>
        <dbReference type="ARBA" id="ARBA00022475"/>
    </source>
</evidence>
<evidence type="ECO:0000256" key="17">
    <source>
        <dbReference type="SAM" id="Coils"/>
    </source>
</evidence>
<reference evidence="21" key="1">
    <citation type="submission" date="2020-10" db="EMBL/GenBank/DDBJ databases">
        <authorList>
            <person name="Gilroy R."/>
        </authorList>
    </citation>
    <scope>NUCLEOTIDE SEQUENCE</scope>
    <source>
        <strain evidence="21">9366</strain>
    </source>
</reference>